<accession>A0ABY4APZ0</accession>
<feature type="region of interest" description="Disordered" evidence="2">
    <location>
        <begin position="1"/>
        <end position="27"/>
    </location>
</feature>
<dbReference type="InterPro" id="IPR042002">
    <property type="entry name" value="Sortase_C"/>
</dbReference>
<keyword evidence="3" id="KW-1133">Transmembrane helix</keyword>
<keyword evidence="1" id="KW-0378">Hydrolase</keyword>
<keyword evidence="5" id="KW-1185">Reference proteome</keyword>
<dbReference type="RefSeq" id="WP_243568069.1">
    <property type="nucleotide sequence ID" value="NZ_CP094533.1"/>
</dbReference>
<dbReference type="Pfam" id="PF04203">
    <property type="entry name" value="Sortase"/>
    <property type="match status" value="1"/>
</dbReference>
<reference evidence="4 5" key="1">
    <citation type="submission" date="2022-03" db="EMBL/GenBank/DDBJ databases">
        <title>Agromyces sp. isolated from the gut of P. brevitarsis seulensis larvae.</title>
        <authorList>
            <person name="Won M."/>
            <person name="Kwon S.-W."/>
        </authorList>
    </citation>
    <scope>NUCLEOTIDE SEQUENCE [LARGE SCALE GENOMIC DNA]</scope>
    <source>
        <strain evidence="4 5">KACC 16215</strain>
    </source>
</reference>
<dbReference type="NCBIfam" id="NF033745">
    <property type="entry name" value="class_C_sortase"/>
    <property type="match status" value="1"/>
</dbReference>
<dbReference type="InterPro" id="IPR005754">
    <property type="entry name" value="Sortase"/>
</dbReference>
<dbReference type="InterPro" id="IPR023365">
    <property type="entry name" value="Sortase_dom-sf"/>
</dbReference>
<dbReference type="Proteomes" id="UP000831304">
    <property type="component" value="Chromosome"/>
</dbReference>
<dbReference type="CDD" id="cd05827">
    <property type="entry name" value="Sortase_C"/>
    <property type="match status" value="1"/>
</dbReference>
<sequence length="307" mass="32483">MTGLRVAEAPAARRRPEPPGRPSRGGRRWTAAPVAIVVGGVVGLALLLFPIAADWVSTIGHDRAIAGYVERGTELRESGRAEQLLAAAEAYNRALPDGPLRDPYSVAVADTDAGPERYRDQLDAGAGGVVARVTVPRLGIDLPVELGADEQVLRRGAGHLPGSSLPVGGAGTHSVLTAHTGAPYAALFTPLHEARPGEVIEIEVLDRRLRYRVTSLETVRPDETASLARRPGEDLLTLLTCTPIGVNTHRLLVHAERVPDEAPPPIPSGAVAEPATDDWLPTVLGAWWIPAFLLGAAGMVRLARPAR</sequence>
<dbReference type="Gene3D" id="2.40.260.10">
    <property type="entry name" value="Sortase"/>
    <property type="match status" value="1"/>
</dbReference>
<evidence type="ECO:0000256" key="2">
    <source>
        <dbReference type="SAM" id="MobiDB-lite"/>
    </source>
</evidence>
<name>A0ABY4APZ0_9MICO</name>
<protein>
    <submittedName>
        <fullName evidence="4">Class C sortase</fullName>
    </submittedName>
</protein>
<keyword evidence="3" id="KW-0812">Transmembrane</keyword>
<proteinExistence type="predicted"/>
<keyword evidence="3" id="KW-0472">Membrane</keyword>
<evidence type="ECO:0000313" key="4">
    <source>
        <dbReference type="EMBL" id="UOE25163.1"/>
    </source>
</evidence>
<evidence type="ECO:0000256" key="1">
    <source>
        <dbReference type="ARBA" id="ARBA00022801"/>
    </source>
</evidence>
<dbReference type="NCBIfam" id="TIGR01076">
    <property type="entry name" value="sortase_fam"/>
    <property type="match status" value="1"/>
</dbReference>
<evidence type="ECO:0000313" key="5">
    <source>
        <dbReference type="Proteomes" id="UP000831304"/>
    </source>
</evidence>
<dbReference type="SUPFAM" id="SSF63817">
    <property type="entry name" value="Sortase"/>
    <property type="match status" value="1"/>
</dbReference>
<gene>
    <name evidence="4" type="ORF">MTP13_12480</name>
</gene>
<organism evidence="4 5">
    <name type="scientific">Agromyces soli</name>
    <dbReference type="NCBI Taxonomy" id="659012"/>
    <lineage>
        <taxon>Bacteria</taxon>
        <taxon>Bacillati</taxon>
        <taxon>Actinomycetota</taxon>
        <taxon>Actinomycetes</taxon>
        <taxon>Micrococcales</taxon>
        <taxon>Microbacteriaceae</taxon>
        <taxon>Agromyces</taxon>
    </lineage>
</organism>
<dbReference type="EMBL" id="CP094533">
    <property type="protein sequence ID" value="UOE25163.1"/>
    <property type="molecule type" value="Genomic_DNA"/>
</dbReference>
<feature type="transmembrane region" description="Helical" evidence="3">
    <location>
        <begin position="31"/>
        <end position="53"/>
    </location>
</feature>
<evidence type="ECO:0000256" key="3">
    <source>
        <dbReference type="SAM" id="Phobius"/>
    </source>
</evidence>